<reference evidence="1 2" key="1">
    <citation type="submission" date="2013-11" db="EMBL/GenBank/DDBJ databases">
        <title>Genome sequencing of Stegodyphus mimosarum.</title>
        <authorList>
            <person name="Bechsgaard J."/>
        </authorList>
    </citation>
    <scope>NUCLEOTIDE SEQUENCE [LARGE SCALE GENOMIC DNA]</scope>
</reference>
<organism evidence="1 2">
    <name type="scientific">Stegodyphus mimosarum</name>
    <name type="common">African social velvet spider</name>
    <dbReference type="NCBI Taxonomy" id="407821"/>
    <lineage>
        <taxon>Eukaryota</taxon>
        <taxon>Metazoa</taxon>
        <taxon>Ecdysozoa</taxon>
        <taxon>Arthropoda</taxon>
        <taxon>Chelicerata</taxon>
        <taxon>Arachnida</taxon>
        <taxon>Araneae</taxon>
        <taxon>Araneomorphae</taxon>
        <taxon>Entelegynae</taxon>
        <taxon>Eresoidea</taxon>
        <taxon>Eresidae</taxon>
        <taxon>Stegodyphus</taxon>
    </lineage>
</organism>
<dbReference type="AlphaFoldDB" id="A0A087V1S4"/>
<dbReference type="Proteomes" id="UP000054359">
    <property type="component" value="Unassembled WGS sequence"/>
</dbReference>
<proteinExistence type="predicted"/>
<evidence type="ECO:0000313" key="2">
    <source>
        <dbReference type="Proteomes" id="UP000054359"/>
    </source>
</evidence>
<gene>
    <name evidence="1" type="ORF">X975_09319</name>
</gene>
<protein>
    <submittedName>
        <fullName evidence="1">Uncharacterized protein</fullName>
    </submittedName>
</protein>
<name>A0A087V1S4_STEMI</name>
<dbReference type="EMBL" id="KL868422">
    <property type="protein sequence ID" value="KFM83563.1"/>
    <property type="molecule type" value="Genomic_DNA"/>
</dbReference>
<keyword evidence="2" id="KW-1185">Reference proteome</keyword>
<sequence length="60" mass="6379">MQPWTAHLAARQDFSPQLTPSARTRTALFSRKQTAKASATGSPALAFVTGCLSYKDVAAP</sequence>
<evidence type="ECO:0000313" key="1">
    <source>
        <dbReference type="EMBL" id="KFM83563.1"/>
    </source>
</evidence>
<feature type="non-terminal residue" evidence="1">
    <location>
        <position position="60"/>
    </location>
</feature>
<accession>A0A087V1S4</accession>